<dbReference type="InterPro" id="IPR006571">
    <property type="entry name" value="TLDc_dom"/>
</dbReference>
<comment type="caution">
    <text evidence="2">The sequence shown here is derived from an EMBL/GenBank/DDBJ whole genome shotgun (WGS) entry which is preliminary data.</text>
</comment>
<dbReference type="AlphaFoldDB" id="A0ABD0NHE9"/>
<reference evidence="2 3" key="1">
    <citation type="submission" date="2024-05" db="EMBL/GenBank/DDBJ databases">
        <title>Genome sequencing and assembly of Indian major carp, Cirrhinus mrigala (Hamilton, 1822).</title>
        <authorList>
            <person name="Mohindra V."/>
            <person name="Chowdhury L.M."/>
            <person name="Lal K."/>
            <person name="Jena J.K."/>
        </authorList>
    </citation>
    <scope>NUCLEOTIDE SEQUENCE [LARGE SCALE GENOMIC DNA]</scope>
    <source>
        <strain evidence="2">CM1030</strain>
        <tissue evidence="2">Blood</tissue>
    </source>
</reference>
<feature type="non-terminal residue" evidence="2">
    <location>
        <position position="157"/>
    </location>
</feature>
<proteinExistence type="predicted"/>
<sequence length="157" mass="18006">MDSLTSKFTEGEREQLCDLLGNVELTLLYKASVHGYKASAFHQRCDRQGPTLLVAFNRSGYIFGGYTSVDYTQKCRQITDKKAFLFSFEDETLLCIKVKSGHNARFDDNKGPNFGQQLYFCYNNQPVVYHQRGNAFVFDAETLYGNDTELIECEVYK</sequence>
<feature type="domain" description="TLDc" evidence="1">
    <location>
        <begin position="2"/>
        <end position="157"/>
    </location>
</feature>
<evidence type="ECO:0000313" key="3">
    <source>
        <dbReference type="Proteomes" id="UP001529510"/>
    </source>
</evidence>
<gene>
    <name evidence="2" type="ORF">M9458_044081</name>
</gene>
<dbReference type="PROSITE" id="PS51886">
    <property type="entry name" value="TLDC"/>
    <property type="match status" value="1"/>
</dbReference>
<evidence type="ECO:0000313" key="2">
    <source>
        <dbReference type="EMBL" id="KAL0160356.1"/>
    </source>
</evidence>
<protein>
    <recommendedName>
        <fullName evidence="1">TLDc domain-containing protein</fullName>
    </recommendedName>
</protein>
<dbReference type="Proteomes" id="UP001529510">
    <property type="component" value="Unassembled WGS sequence"/>
</dbReference>
<evidence type="ECO:0000259" key="1">
    <source>
        <dbReference type="PROSITE" id="PS51886"/>
    </source>
</evidence>
<dbReference type="Pfam" id="PF07534">
    <property type="entry name" value="TLD"/>
    <property type="match status" value="1"/>
</dbReference>
<keyword evidence="3" id="KW-1185">Reference proteome</keyword>
<dbReference type="EMBL" id="JAMKFB020000022">
    <property type="protein sequence ID" value="KAL0160356.1"/>
    <property type="molecule type" value="Genomic_DNA"/>
</dbReference>
<organism evidence="2 3">
    <name type="scientific">Cirrhinus mrigala</name>
    <name type="common">Mrigala</name>
    <dbReference type="NCBI Taxonomy" id="683832"/>
    <lineage>
        <taxon>Eukaryota</taxon>
        <taxon>Metazoa</taxon>
        <taxon>Chordata</taxon>
        <taxon>Craniata</taxon>
        <taxon>Vertebrata</taxon>
        <taxon>Euteleostomi</taxon>
        <taxon>Actinopterygii</taxon>
        <taxon>Neopterygii</taxon>
        <taxon>Teleostei</taxon>
        <taxon>Ostariophysi</taxon>
        <taxon>Cypriniformes</taxon>
        <taxon>Cyprinidae</taxon>
        <taxon>Labeoninae</taxon>
        <taxon>Labeonini</taxon>
        <taxon>Cirrhinus</taxon>
    </lineage>
</organism>
<accession>A0ABD0NHE9</accession>
<name>A0ABD0NHE9_CIRMR</name>